<proteinExistence type="predicted"/>
<organism evidence="2 3">
    <name type="scientific">Nocardia macrotermitis</name>
    <dbReference type="NCBI Taxonomy" id="2585198"/>
    <lineage>
        <taxon>Bacteria</taxon>
        <taxon>Bacillati</taxon>
        <taxon>Actinomycetota</taxon>
        <taxon>Actinomycetes</taxon>
        <taxon>Mycobacteriales</taxon>
        <taxon>Nocardiaceae</taxon>
        <taxon>Nocardia</taxon>
    </lineage>
</organism>
<name>A0A7K0DA58_9NOCA</name>
<dbReference type="Proteomes" id="UP000438448">
    <property type="component" value="Unassembled WGS sequence"/>
</dbReference>
<protein>
    <submittedName>
        <fullName evidence="2">Uncharacterized protein</fullName>
    </submittedName>
</protein>
<keyword evidence="1" id="KW-0472">Membrane</keyword>
<comment type="caution">
    <text evidence="2">The sequence shown here is derived from an EMBL/GenBank/DDBJ whole genome shotgun (WGS) entry which is preliminary data.</text>
</comment>
<keyword evidence="1" id="KW-0812">Transmembrane</keyword>
<dbReference type="EMBL" id="WEGK01000014">
    <property type="protein sequence ID" value="MQY22666.1"/>
    <property type="molecule type" value="Genomic_DNA"/>
</dbReference>
<accession>A0A7K0DA58</accession>
<sequence>MYGGELWVSAFSLAGVALGGGLTAFTQRATQRSAERIERRRQAVATAEARRAEQVQAIKDFIACAQKAERAAYRRPQPWGDDEDSWMTRTSPVMTELWIAERAVVLLCAATLQPPIHNYGRELNQAVWREIGDSEVNEFLEEPKAAFMAAARTALASAPE</sequence>
<keyword evidence="1" id="KW-1133">Transmembrane helix</keyword>
<evidence type="ECO:0000256" key="1">
    <source>
        <dbReference type="SAM" id="Phobius"/>
    </source>
</evidence>
<gene>
    <name evidence="2" type="ORF">NRB20_57840</name>
</gene>
<keyword evidence="3" id="KW-1185">Reference proteome</keyword>
<evidence type="ECO:0000313" key="3">
    <source>
        <dbReference type="Proteomes" id="UP000438448"/>
    </source>
</evidence>
<feature type="transmembrane region" description="Helical" evidence="1">
    <location>
        <begin position="6"/>
        <end position="26"/>
    </location>
</feature>
<reference evidence="2 3" key="1">
    <citation type="submission" date="2019-10" db="EMBL/GenBank/DDBJ databases">
        <title>Nocardia macrotermitis sp. nov. and Nocardia aurantia sp. nov., isolated from the gut of fungus growing-termite Macrotermes natalensis.</title>
        <authorList>
            <person name="Benndorf R."/>
            <person name="Schwitalla J."/>
            <person name="Martin K."/>
            <person name="De Beer W."/>
            <person name="Kaster A.-K."/>
            <person name="Vollmers J."/>
            <person name="Poulsen M."/>
            <person name="Beemelmanns C."/>
        </authorList>
    </citation>
    <scope>NUCLEOTIDE SEQUENCE [LARGE SCALE GENOMIC DNA]</scope>
    <source>
        <strain evidence="2 3">RB20</strain>
    </source>
</reference>
<evidence type="ECO:0000313" key="2">
    <source>
        <dbReference type="EMBL" id="MQY22666.1"/>
    </source>
</evidence>
<dbReference type="AlphaFoldDB" id="A0A7K0DA58"/>